<organism evidence="3 4">
    <name type="scientific">Denitrobaculum tricleocarpae</name>
    <dbReference type="NCBI Taxonomy" id="2591009"/>
    <lineage>
        <taxon>Bacteria</taxon>
        <taxon>Pseudomonadati</taxon>
        <taxon>Pseudomonadota</taxon>
        <taxon>Alphaproteobacteria</taxon>
        <taxon>Rhodospirillales</taxon>
        <taxon>Rhodospirillaceae</taxon>
        <taxon>Denitrobaculum</taxon>
    </lineage>
</organism>
<evidence type="ECO:0000313" key="3">
    <source>
        <dbReference type="EMBL" id="TQV80971.1"/>
    </source>
</evidence>
<evidence type="ECO:0000313" key="4">
    <source>
        <dbReference type="Proteomes" id="UP000315252"/>
    </source>
</evidence>
<protein>
    <submittedName>
        <fullName evidence="3">SufE family protein</fullName>
    </submittedName>
</protein>
<feature type="domain" description="Fe-S metabolism associated" evidence="2">
    <location>
        <begin position="10"/>
        <end position="133"/>
    </location>
</feature>
<dbReference type="Proteomes" id="UP000315252">
    <property type="component" value="Unassembled WGS sequence"/>
</dbReference>
<sequence length="146" mass="16366">MAITSVDELVENFEFLDDWEDRYRYIIDLGRKLPEFDEADKSEQNRIQGCTSQAWIIAEVSSDPKPIISFRADSDAHIVRGLLSVLLSIYSGRTGEEILAVDIKDVLRRLDFEAQISPNRANGFHSAIERIRALARLNAGAATEAG</sequence>
<dbReference type="Pfam" id="PF02657">
    <property type="entry name" value="SufE"/>
    <property type="match status" value="1"/>
</dbReference>
<proteinExistence type="inferred from homology"/>
<keyword evidence="4" id="KW-1185">Reference proteome</keyword>
<reference evidence="3 4" key="1">
    <citation type="submission" date="2019-06" db="EMBL/GenBank/DDBJ databases">
        <title>Whole genome sequence for Rhodospirillaceae sp. R148.</title>
        <authorList>
            <person name="Wang G."/>
        </authorList>
    </citation>
    <scope>NUCLEOTIDE SEQUENCE [LARGE SCALE GENOMIC DNA]</scope>
    <source>
        <strain evidence="3 4">R148</strain>
    </source>
</reference>
<gene>
    <name evidence="3" type="ORF">FKG95_11415</name>
</gene>
<dbReference type="AlphaFoldDB" id="A0A545TUY6"/>
<comment type="caution">
    <text evidence="3">The sequence shown here is derived from an EMBL/GenBank/DDBJ whole genome shotgun (WGS) entry which is preliminary data.</text>
</comment>
<comment type="similarity">
    <text evidence="1">Belongs to the SufE family.</text>
</comment>
<dbReference type="OrthoDB" id="9799320at2"/>
<dbReference type="SUPFAM" id="SSF82649">
    <property type="entry name" value="SufE/NifU"/>
    <property type="match status" value="1"/>
</dbReference>
<evidence type="ECO:0000259" key="2">
    <source>
        <dbReference type="Pfam" id="PF02657"/>
    </source>
</evidence>
<dbReference type="Gene3D" id="3.90.1010.10">
    <property type="match status" value="1"/>
</dbReference>
<name>A0A545TUY6_9PROT</name>
<dbReference type="PANTHER" id="PTHR43597">
    <property type="entry name" value="SULFUR ACCEPTOR PROTEIN CSDE"/>
    <property type="match status" value="1"/>
</dbReference>
<evidence type="ECO:0000256" key="1">
    <source>
        <dbReference type="ARBA" id="ARBA00010282"/>
    </source>
</evidence>
<dbReference type="InterPro" id="IPR003808">
    <property type="entry name" value="Fe-S_metab-assoc_dom"/>
</dbReference>
<dbReference type="EMBL" id="VHSH01000003">
    <property type="protein sequence ID" value="TQV80971.1"/>
    <property type="molecule type" value="Genomic_DNA"/>
</dbReference>
<accession>A0A545TUY6</accession>
<dbReference type="PANTHER" id="PTHR43597:SF5">
    <property type="entry name" value="SUFE-LIKE PROTEIN 2, CHLOROPLASTIC"/>
    <property type="match status" value="1"/>
</dbReference>